<organism evidence="1">
    <name type="scientific">viral metagenome</name>
    <dbReference type="NCBI Taxonomy" id="1070528"/>
    <lineage>
        <taxon>unclassified sequences</taxon>
        <taxon>metagenomes</taxon>
        <taxon>organismal metagenomes</taxon>
    </lineage>
</organism>
<dbReference type="AlphaFoldDB" id="A0A6C0H356"/>
<dbReference type="Gene3D" id="3.80.10.10">
    <property type="entry name" value="Ribonuclease Inhibitor"/>
    <property type="match status" value="2"/>
</dbReference>
<accession>A0A6C0H356</accession>
<dbReference type="Pfam" id="PF00560">
    <property type="entry name" value="LRR_1"/>
    <property type="match status" value="1"/>
</dbReference>
<dbReference type="InterPro" id="IPR032675">
    <property type="entry name" value="LRR_dom_sf"/>
</dbReference>
<sequence>MSSNLEVNFGFFNKEIDEIDMIEVDIDLNYDFHLEDYNIGLIMSELSSLRSKFCILCQVTYKVDKTVSVRLLFRSLSPSYPEFLYTHLKRKYVNDTDYLLCGTLKQNVLTLTPAFIRTLKANGMIGVCCISVKLLREKITTWMNEKRYLSEVLTTNVFGDPLIQYLSDKDLSKMRLVSKETKRIIDMKRAPIIFDQRKLPDGFEYTSENIEYLCSRYGRKPKDCALHIVYDIDRIGRIVQPLLDRRILAQSDIKLSIIITCGNNSRDNERNVFSSLCSILEDLQNTIYSLEIDLRDLYLIGESYLKVARILSKITNLRILKLSNGYIQWQSFLPFLKGITTLEELDLSYIHMLTDSPYSDLGSDDTDFDVEYFKDMWSESLKHLKRLRIAGKSILSYNETAGDDNELDLVETILPCLQDFTQLRSFGCTADPTEDYTNMERFIRFLPLLNLTKLDLSGSNLANFIEAESVAKILYSLPNLRELDLSNCYLDMRFFEIILPAIQNLKKLRYLDVSNNEDFSPDDIKQIKEDFKDLLFLDIHIDGQEEEYQDLDEID</sequence>
<dbReference type="InterPro" id="IPR001611">
    <property type="entry name" value="Leu-rich_rpt"/>
</dbReference>
<evidence type="ECO:0000313" key="1">
    <source>
        <dbReference type="EMBL" id="QHT74879.1"/>
    </source>
</evidence>
<dbReference type="InterPro" id="IPR051341">
    <property type="entry name" value="Zyg-11_UBL_adapter"/>
</dbReference>
<dbReference type="EMBL" id="MN739859">
    <property type="protein sequence ID" value="QHT74879.1"/>
    <property type="molecule type" value="Genomic_DNA"/>
</dbReference>
<reference evidence="1" key="1">
    <citation type="journal article" date="2020" name="Nature">
        <title>Giant virus diversity and host interactions through global metagenomics.</title>
        <authorList>
            <person name="Schulz F."/>
            <person name="Roux S."/>
            <person name="Paez-Espino D."/>
            <person name="Jungbluth S."/>
            <person name="Walsh D.A."/>
            <person name="Denef V.J."/>
            <person name="McMahon K.D."/>
            <person name="Konstantinidis K.T."/>
            <person name="Eloe-Fadrosh E.A."/>
            <person name="Kyrpides N.C."/>
            <person name="Woyke T."/>
        </authorList>
    </citation>
    <scope>NUCLEOTIDE SEQUENCE</scope>
    <source>
        <strain evidence="1">GVMAG-M-3300023179-62</strain>
    </source>
</reference>
<proteinExistence type="predicted"/>
<dbReference type="SUPFAM" id="SSF52047">
    <property type="entry name" value="RNI-like"/>
    <property type="match status" value="1"/>
</dbReference>
<dbReference type="PANTHER" id="PTHR12904:SF23">
    <property type="entry name" value="PROTEIN ZER-1 HOMOLOG"/>
    <property type="match status" value="1"/>
</dbReference>
<name>A0A6C0H356_9ZZZZ</name>
<dbReference type="PANTHER" id="PTHR12904">
    <property type="match status" value="1"/>
</dbReference>
<protein>
    <submittedName>
        <fullName evidence="1">Uncharacterized protein</fullName>
    </submittedName>
</protein>